<accession>A0A451D3U0</accession>
<protein>
    <recommendedName>
        <fullName evidence="3 10">Heme chaperone HemW</fullName>
    </recommendedName>
</protein>
<reference evidence="12 13" key="1">
    <citation type="submission" date="2019-02" db="EMBL/GenBank/DDBJ databases">
        <authorList>
            <person name="Manzano-Marin A."/>
            <person name="Manzano-Marin A."/>
        </authorList>
    </citation>
    <scope>NUCLEOTIDE SEQUENCE [LARGE SCALE GENOMIC DNA]</scope>
    <source>
        <strain evidence="12 13">ErCicuneomaculata</strain>
    </source>
</reference>
<keyword evidence="7 10" id="KW-0408">Iron</keyword>
<evidence type="ECO:0000256" key="3">
    <source>
        <dbReference type="ARBA" id="ARBA00017228"/>
    </source>
</evidence>
<evidence type="ECO:0000313" key="13">
    <source>
        <dbReference type="Proteomes" id="UP000294412"/>
    </source>
</evidence>
<dbReference type="CDD" id="cd01335">
    <property type="entry name" value="Radical_SAM"/>
    <property type="match status" value="1"/>
</dbReference>
<dbReference type="SFLD" id="SFLDF00562">
    <property type="entry name" value="HemN-like__clustered_with_heat"/>
    <property type="match status" value="1"/>
</dbReference>
<dbReference type="SFLD" id="SFLDG01065">
    <property type="entry name" value="anaerobic_coproporphyrinogen-I"/>
    <property type="match status" value="1"/>
</dbReference>
<feature type="domain" description="Radical SAM core" evidence="11">
    <location>
        <begin position="1"/>
        <end position="237"/>
    </location>
</feature>
<dbReference type="GO" id="GO:0005737">
    <property type="term" value="C:cytoplasm"/>
    <property type="evidence" value="ECO:0007669"/>
    <property type="project" value="UniProtKB-SubCell"/>
</dbReference>
<dbReference type="InterPro" id="IPR007197">
    <property type="entry name" value="rSAM"/>
</dbReference>
<dbReference type="InterPro" id="IPR034505">
    <property type="entry name" value="Coproporphyrinogen-III_oxidase"/>
</dbReference>
<keyword evidence="10" id="KW-0004">4Fe-4S</keyword>
<evidence type="ECO:0000256" key="6">
    <source>
        <dbReference type="ARBA" id="ARBA00022723"/>
    </source>
</evidence>
<dbReference type="SFLD" id="SFLDF00288">
    <property type="entry name" value="HemN-like__clustered_with_nucl"/>
    <property type="match status" value="1"/>
</dbReference>
<dbReference type="GO" id="GO:0046872">
    <property type="term" value="F:metal ion binding"/>
    <property type="evidence" value="ECO:0007669"/>
    <property type="project" value="UniProtKB-UniRule"/>
</dbReference>
<dbReference type="GO" id="GO:0006779">
    <property type="term" value="P:porphyrin-containing compound biosynthetic process"/>
    <property type="evidence" value="ECO:0007669"/>
    <property type="project" value="InterPro"/>
</dbReference>
<keyword evidence="9 10" id="KW-0143">Chaperone</keyword>
<dbReference type="AlphaFoldDB" id="A0A451D3U0"/>
<evidence type="ECO:0000313" key="12">
    <source>
        <dbReference type="EMBL" id="VFP80341.1"/>
    </source>
</evidence>
<comment type="cofactor">
    <cofactor evidence="1">
        <name>[4Fe-4S] cluster</name>
        <dbReference type="ChEBI" id="CHEBI:49883"/>
    </cofactor>
</comment>
<keyword evidence="10" id="KW-0963">Cytoplasm</keyword>
<organism evidence="12 13">
    <name type="scientific">Candidatus Erwinia haradaeae</name>
    <dbReference type="NCBI Taxonomy" id="1922217"/>
    <lineage>
        <taxon>Bacteria</taxon>
        <taxon>Pseudomonadati</taxon>
        <taxon>Pseudomonadota</taxon>
        <taxon>Gammaproteobacteria</taxon>
        <taxon>Enterobacterales</taxon>
        <taxon>Erwiniaceae</taxon>
        <taxon>Erwinia</taxon>
    </lineage>
</organism>
<dbReference type="PANTHER" id="PTHR13932:SF5">
    <property type="entry name" value="RADICAL S-ADENOSYL METHIONINE DOMAIN-CONTAINING PROTEIN 1, MITOCHONDRIAL"/>
    <property type="match status" value="1"/>
</dbReference>
<dbReference type="RefSeq" id="WP_157993811.1">
    <property type="nucleotide sequence ID" value="NZ_LR217703.1"/>
</dbReference>
<keyword evidence="5 10" id="KW-0949">S-adenosyl-L-methionine</keyword>
<dbReference type="EMBL" id="LR217703">
    <property type="protein sequence ID" value="VFP80341.1"/>
    <property type="molecule type" value="Genomic_DNA"/>
</dbReference>
<dbReference type="SFLD" id="SFLDS00029">
    <property type="entry name" value="Radical_SAM"/>
    <property type="match status" value="1"/>
</dbReference>
<evidence type="ECO:0000256" key="1">
    <source>
        <dbReference type="ARBA" id="ARBA00001966"/>
    </source>
</evidence>
<proteinExistence type="inferred from homology"/>
<evidence type="ECO:0000256" key="5">
    <source>
        <dbReference type="ARBA" id="ARBA00022691"/>
    </source>
</evidence>
<gene>
    <name evidence="12" type="primary">yggW</name>
    <name evidence="12" type="ORF">ERCICUMA2628_672</name>
</gene>
<evidence type="ECO:0000259" key="11">
    <source>
        <dbReference type="PROSITE" id="PS51918"/>
    </source>
</evidence>
<keyword evidence="8 10" id="KW-0411">Iron-sulfur</keyword>
<dbReference type="SUPFAM" id="SSF102114">
    <property type="entry name" value="Radical SAM enzymes"/>
    <property type="match status" value="1"/>
</dbReference>
<dbReference type="InterPro" id="IPR006638">
    <property type="entry name" value="Elp3/MiaA/NifB-like_rSAM"/>
</dbReference>
<name>A0A451D3U0_9GAMM</name>
<evidence type="ECO:0000256" key="7">
    <source>
        <dbReference type="ARBA" id="ARBA00023004"/>
    </source>
</evidence>
<comment type="subcellular location">
    <subcellularLocation>
        <location evidence="10">Cytoplasm</location>
    </subcellularLocation>
</comment>
<dbReference type="OrthoDB" id="9808022at2"/>
<evidence type="ECO:0000256" key="10">
    <source>
        <dbReference type="RuleBase" id="RU364116"/>
    </source>
</evidence>
<dbReference type="NCBIfam" id="TIGR00539">
    <property type="entry name" value="hemN_rel"/>
    <property type="match status" value="1"/>
</dbReference>
<dbReference type="InterPro" id="IPR010723">
    <property type="entry name" value="HemN_C"/>
</dbReference>
<dbReference type="Proteomes" id="UP000294412">
    <property type="component" value="Chromosome"/>
</dbReference>
<dbReference type="Pfam" id="PF04055">
    <property type="entry name" value="Radical_SAM"/>
    <property type="match status" value="1"/>
</dbReference>
<keyword evidence="4 10" id="KW-0349">Heme</keyword>
<evidence type="ECO:0000256" key="8">
    <source>
        <dbReference type="ARBA" id="ARBA00023014"/>
    </source>
</evidence>
<dbReference type="Gene3D" id="3.20.20.70">
    <property type="entry name" value="Aldolase class I"/>
    <property type="match status" value="1"/>
</dbReference>
<dbReference type="InterPro" id="IPR013785">
    <property type="entry name" value="Aldolase_TIM"/>
</dbReference>
<dbReference type="PANTHER" id="PTHR13932">
    <property type="entry name" value="COPROPORPHYRINIGEN III OXIDASE"/>
    <property type="match status" value="1"/>
</dbReference>
<dbReference type="SMART" id="SM00729">
    <property type="entry name" value="Elp3"/>
    <property type="match status" value="1"/>
</dbReference>
<dbReference type="InterPro" id="IPR058240">
    <property type="entry name" value="rSAM_sf"/>
</dbReference>
<dbReference type="Pfam" id="PF06969">
    <property type="entry name" value="HemN_C"/>
    <property type="match status" value="1"/>
</dbReference>
<keyword evidence="6 10" id="KW-0479">Metal-binding</keyword>
<dbReference type="PROSITE" id="PS51918">
    <property type="entry name" value="RADICAL_SAM"/>
    <property type="match status" value="1"/>
</dbReference>
<evidence type="ECO:0000256" key="9">
    <source>
        <dbReference type="ARBA" id="ARBA00023186"/>
    </source>
</evidence>
<evidence type="ECO:0000256" key="2">
    <source>
        <dbReference type="ARBA" id="ARBA00006100"/>
    </source>
</evidence>
<dbReference type="GO" id="GO:0004109">
    <property type="term" value="F:coproporphyrinogen oxidase activity"/>
    <property type="evidence" value="ECO:0007669"/>
    <property type="project" value="InterPro"/>
</dbReference>
<keyword evidence="12" id="KW-0560">Oxidoreductase</keyword>
<evidence type="ECO:0000256" key="4">
    <source>
        <dbReference type="ARBA" id="ARBA00022617"/>
    </source>
</evidence>
<comment type="similarity">
    <text evidence="2">Belongs to the anaerobic coproporphyrinogen-III oxidase family. HemW subfamily.</text>
</comment>
<sequence length="378" mass="43411">MITLPNLCLYIHIPWCIKKCSYCDFNSYVLEKKISADEYIYHVFNDLFFDLPLISNRKIHSVFIGGGTPSLFSGKSIKLLLDGICRYIEISKEAEITIEVNPGSLEINRFSEYQTVGVNRISIGIQSFQTDSLKNLGRTYSSYEARTAIKTVSSLGLRSFNIDLMHGLPKQSLENALNDLRLAISFNTPHISWYQLTIEPQTLFAINPPNLPDEDCLWDIFEKGHKLLCASGYVQYEISSYAKPGFFCEHNLNYWRFGDYLGIGCGAHGKLTQLDGAIIRTSKTRHPRKFMSGDYLDKRFQVPNNVKPFEFFMNRFRLLEIIPRSEYGRFTGLEEDSIRAQINRAIQEGYLIETSLFWKVTSKGVLFLNSLLELFLTE</sequence>
<dbReference type="GO" id="GO:0051539">
    <property type="term" value="F:4 iron, 4 sulfur cluster binding"/>
    <property type="evidence" value="ECO:0007669"/>
    <property type="project" value="UniProtKB-UniRule"/>
</dbReference>
<comment type="function">
    <text evidence="10">Probably acts as a heme chaperone, transferring heme to an unknown acceptor. Binds one molecule of heme per monomer, possibly covalently. Binds 1 [4Fe-4S] cluster. The cluster is coordinated with 3 cysteines and an exchangeable S-adenosyl-L-methionine.</text>
</comment>
<dbReference type="InterPro" id="IPR004559">
    <property type="entry name" value="HemW-like"/>
</dbReference>